<dbReference type="RefSeq" id="WP_272102830.1">
    <property type="nucleotide sequence ID" value="NZ_JAQNDK010000005.1"/>
</dbReference>
<evidence type="ECO:0000313" key="2">
    <source>
        <dbReference type="Proteomes" id="UP001217485"/>
    </source>
</evidence>
<evidence type="ECO:0000313" key="1">
    <source>
        <dbReference type="EMBL" id="MDC0684703.1"/>
    </source>
</evidence>
<name>A0ABT5CE41_9BACT</name>
<reference evidence="1 2" key="1">
    <citation type="submission" date="2023-01" db="EMBL/GenBank/DDBJ databases">
        <title>Minimal conservation of predation-associated metabolite biosynthetic gene clusters underscores biosynthetic potential of Myxococcota including descriptions for ten novel species: Archangium lansinium sp. nov., Myxococcus landrumus sp. nov., Nannocystis bai.</title>
        <authorList>
            <person name="Ahearne A."/>
            <person name="Stevens C."/>
            <person name="Dowd S."/>
        </authorList>
    </citation>
    <scope>NUCLEOTIDE SEQUENCE [LARGE SCALE GENOMIC DNA]</scope>
    <source>
        <strain evidence="1 2">WIWO2</strain>
    </source>
</reference>
<comment type="caution">
    <text evidence="1">The sequence shown here is derived from an EMBL/GenBank/DDBJ whole genome shotgun (WGS) entry which is preliminary data.</text>
</comment>
<keyword evidence="2" id="KW-1185">Reference proteome</keyword>
<accession>A0ABT5CE41</accession>
<organism evidence="1 2">
    <name type="scientific">Sorangium atrum</name>
    <dbReference type="NCBI Taxonomy" id="2995308"/>
    <lineage>
        <taxon>Bacteria</taxon>
        <taxon>Pseudomonadati</taxon>
        <taxon>Myxococcota</taxon>
        <taxon>Polyangia</taxon>
        <taxon>Polyangiales</taxon>
        <taxon>Polyangiaceae</taxon>
        <taxon>Sorangium</taxon>
    </lineage>
</organism>
<proteinExistence type="predicted"/>
<gene>
    <name evidence="1" type="ORF">POL72_43710</name>
</gene>
<protein>
    <submittedName>
        <fullName evidence="1">Uncharacterized protein</fullName>
    </submittedName>
</protein>
<sequence>MSDDGAPIFIARSITWQIFGAYAPESEPPITVKSCPPASARRFMASRQASAGGLGVVGAAMPAP</sequence>
<dbReference type="EMBL" id="JAQNDK010000005">
    <property type="protein sequence ID" value="MDC0684703.1"/>
    <property type="molecule type" value="Genomic_DNA"/>
</dbReference>
<dbReference type="Proteomes" id="UP001217485">
    <property type="component" value="Unassembled WGS sequence"/>
</dbReference>